<dbReference type="Proteomes" id="UP001320245">
    <property type="component" value="Unassembled WGS sequence"/>
</dbReference>
<reference evidence="1 2" key="1">
    <citation type="journal article" date="2023" name="PLoS ONE">
        <title>Cytospora paraplurivora sp. nov. isolated from orchards with fruit tree decline syndrome in Ontario, Canada.</title>
        <authorList>
            <person name="Ilyukhin E."/>
            <person name="Nguyen H.D.T."/>
            <person name="Castle A.J."/>
            <person name="Ellouze W."/>
        </authorList>
    </citation>
    <scope>NUCLEOTIDE SEQUENCE [LARGE SCALE GENOMIC DNA]</scope>
    <source>
        <strain evidence="1 2">FDS-564</strain>
    </source>
</reference>
<gene>
    <name evidence="1" type="ORF">SLS53_002165</name>
</gene>
<keyword evidence="2" id="KW-1185">Reference proteome</keyword>
<comment type="caution">
    <text evidence="1">The sequence shown here is derived from an EMBL/GenBank/DDBJ whole genome shotgun (WGS) entry which is preliminary data.</text>
</comment>
<accession>A0AAN9UFY9</accession>
<protein>
    <submittedName>
        <fullName evidence="1">Uncharacterized protein</fullName>
    </submittedName>
</protein>
<evidence type="ECO:0000313" key="1">
    <source>
        <dbReference type="EMBL" id="KAK7746977.1"/>
    </source>
</evidence>
<proteinExistence type="predicted"/>
<dbReference type="EMBL" id="JAJSPL020000005">
    <property type="protein sequence ID" value="KAK7746977.1"/>
    <property type="molecule type" value="Genomic_DNA"/>
</dbReference>
<name>A0AAN9UFY9_9PEZI</name>
<evidence type="ECO:0000313" key="2">
    <source>
        <dbReference type="Proteomes" id="UP001320245"/>
    </source>
</evidence>
<organism evidence="1 2">
    <name type="scientific">Cytospora paraplurivora</name>
    <dbReference type="NCBI Taxonomy" id="2898453"/>
    <lineage>
        <taxon>Eukaryota</taxon>
        <taxon>Fungi</taxon>
        <taxon>Dikarya</taxon>
        <taxon>Ascomycota</taxon>
        <taxon>Pezizomycotina</taxon>
        <taxon>Sordariomycetes</taxon>
        <taxon>Sordariomycetidae</taxon>
        <taxon>Diaporthales</taxon>
        <taxon>Cytosporaceae</taxon>
        <taxon>Cytospora</taxon>
    </lineage>
</organism>
<dbReference type="AlphaFoldDB" id="A0AAN9UFY9"/>
<sequence length="179" mass="20017">MTFSGTSDEPDPGIQLWSITSDASTRPDKLVDQLGWKPGQNVLYVKLAYNDADGTPNRLKLRDVAVGWYNAKASDSLSNLNSVYLDTVVEPTTGMAMEEIRDRLLGDDRWKQKLTIYADSSDDNQRWAYAKMMSTKFGAGFGKMLDEYTVFKEKGRFIVAFDFGGGVNLMDLRIVFSGV</sequence>